<gene>
    <name evidence="1" type="ORF">FDY95_23055</name>
</gene>
<dbReference type="EMBL" id="VAJM01000016">
    <property type="protein sequence ID" value="TLM88717.1"/>
    <property type="molecule type" value="Genomic_DNA"/>
</dbReference>
<dbReference type="RefSeq" id="WP_138081555.1">
    <property type="nucleotide sequence ID" value="NZ_VAJM01000016.1"/>
</dbReference>
<evidence type="ECO:0000313" key="2">
    <source>
        <dbReference type="Proteomes" id="UP000305517"/>
    </source>
</evidence>
<dbReference type="OrthoDB" id="876726at2"/>
<comment type="caution">
    <text evidence="1">The sequence shown here is derived from an EMBL/GenBank/DDBJ whole genome shotgun (WGS) entry which is preliminary data.</text>
</comment>
<organism evidence="1 2">
    <name type="scientific">Hymenobacter jeollabukensis</name>
    <dbReference type="NCBI Taxonomy" id="2025313"/>
    <lineage>
        <taxon>Bacteria</taxon>
        <taxon>Pseudomonadati</taxon>
        <taxon>Bacteroidota</taxon>
        <taxon>Cytophagia</taxon>
        <taxon>Cytophagales</taxon>
        <taxon>Hymenobacteraceae</taxon>
        <taxon>Hymenobacter</taxon>
    </lineage>
</organism>
<proteinExistence type="predicted"/>
<sequence length="297" mass="34830">MFIADKTHRPTYKTNPINLQVHQRVYFHAQDFCKEFNHARQIATTKLTDKDREQLKDYSPTTKAEIVSQLDYVLFMMMSRNATFDRTKRYQVAGPDGKVMVEWESIQVFGRLITNRNEEHRKDTEAIRYSMDVLAGFIGNNHHRGQRFFLEDYLRLVTEGGKADTERKPTKSGQPRQVGRPRAWVAGRRLFLRLIWKWGMWQEENRKLLDTLEDDFEELCEVANLMGGTDRLRATRLRDYLDRVCRLGDLPFTAEVRKVRPNFAARQATGKLPPPYLVVLTKRKTLQLPGQQQQLAL</sequence>
<evidence type="ECO:0000313" key="1">
    <source>
        <dbReference type="EMBL" id="TLM88717.1"/>
    </source>
</evidence>
<dbReference type="Proteomes" id="UP000305517">
    <property type="component" value="Unassembled WGS sequence"/>
</dbReference>
<keyword evidence="2" id="KW-1185">Reference proteome</keyword>
<name>A0A5R8WJ36_9BACT</name>
<protein>
    <submittedName>
        <fullName evidence="1">Uncharacterized protein</fullName>
    </submittedName>
</protein>
<reference evidence="1 2" key="1">
    <citation type="submission" date="2019-05" db="EMBL/GenBank/DDBJ databases">
        <title>Hymenobacter edaphi sp. nov., isolated from abandoned arsenic-contaminated farmland soil.</title>
        <authorList>
            <person name="Nie L."/>
        </authorList>
    </citation>
    <scope>NUCLEOTIDE SEQUENCE [LARGE SCALE GENOMIC DNA]</scope>
    <source>
        <strain evidence="1 2">1-3-3-8</strain>
    </source>
</reference>
<accession>A0A5R8WJ36</accession>
<dbReference type="AlphaFoldDB" id="A0A5R8WJ36"/>